<dbReference type="RefSeq" id="WP_000565941.1">
    <property type="nucleotide sequence ID" value="NZ_LBKJ01000083.1"/>
</dbReference>
<dbReference type="AlphaFoldDB" id="A0A0H1YIP0"/>
<dbReference type="EMBL" id="LBKL01000011">
    <property type="protein sequence ID" value="KLL45486.1"/>
    <property type="molecule type" value="Genomic_DNA"/>
</dbReference>
<dbReference type="Pfam" id="PF10665">
    <property type="entry name" value="Minor_capsid_1"/>
    <property type="match status" value="1"/>
</dbReference>
<comment type="caution">
    <text evidence="1">The sequence shown here is derived from an EMBL/GenBank/DDBJ whole genome shotgun (WGS) entry which is preliminary data.</text>
</comment>
<gene>
    <name evidence="1" type="ORF">WA04_00765</name>
</gene>
<dbReference type="Proteomes" id="UP000035346">
    <property type="component" value="Unassembled WGS sequence"/>
</dbReference>
<organism evidence="1 2">
    <name type="scientific">Streptococcus agalactiae</name>
    <dbReference type="NCBI Taxonomy" id="1311"/>
    <lineage>
        <taxon>Bacteria</taxon>
        <taxon>Bacillati</taxon>
        <taxon>Bacillota</taxon>
        <taxon>Bacilli</taxon>
        <taxon>Lactobacillales</taxon>
        <taxon>Streptococcaceae</taxon>
        <taxon>Streptococcus</taxon>
    </lineage>
</organism>
<evidence type="ECO:0000313" key="1">
    <source>
        <dbReference type="EMBL" id="KLL45486.1"/>
    </source>
</evidence>
<sequence>MIDKRLLTDSITVSKKGAIDDFGDVTYLEPITISDVRFDRNIGIVGTNNQKQRQKPSVVFIYPQFTKVIVDDSWIDAKLSDGDRDYIVKGYQPNYINGKLFSYEIEVV</sequence>
<dbReference type="InterPro" id="IPR019612">
    <property type="entry name" value="Minor_capsid_put"/>
</dbReference>
<accession>A0A0H1YIP0</accession>
<evidence type="ECO:0000313" key="2">
    <source>
        <dbReference type="Proteomes" id="UP000035346"/>
    </source>
</evidence>
<proteinExistence type="predicted"/>
<reference evidence="1 2" key="1">
    <citation type="journal article" date="2015" name="PLoS ONE">
        <title>Genomic analysis reveals the molecular basis for capsule loss in the group B streptococcus population.</title>
        <authorList>
            <consortium name="DEVANI Consortium"/>
            <person name="Rosini R."/>
            <person name="Campisi E."/>
            <person name="De Chiara M."/>
            <person name="Tettelin H."/>
            <person name="Rinaudo D."/>
            <person name="Toniolo C."/>
            <person name="Metruccio M."/>
            <person name="Guidotti S."/>
            <person name="Sorensen U.B."/>
            <person name="Kilian M."/>
            <person name="Ramirez M."/>
            <person name="Janulczyk R."/>
            <person name="Donati C."/>
            <person name="Grandi G."/>
            <person name="Margarit I."/>
        </authorList>
    </citation>
    <scope>NUCLEOTIDE SEQUENCE [LARGE SCALE GENOMIC DNA]</scope>
    <source>
        <strain evidence="1 2">DK-B-USS-215</strain>
    </source>
</reference>
<protein>
    <submittedName>
        <fullName evidence="1">Capsid protein</fullName>
    </submittedName>
</protein>
<name>A0A0H1YIP0_STRAG</name>